<dbReference type="GO" id="GO:0016814">
    <property type="term" value="F:hydrolase activity, acting on carbon-nitrogen (but not peptide) bonds, in cyclic amidines"/>
    <property type="evidence" value="ECO:0007669"/>
    <property type="project" value="TreeGrafter"/>
</dbReference>
<reference evidence="2" key="1">
    <citation type="submission" date="2020-11" db="EMBL/GenBank/DDBJ databases">
        <authorList>
            <person name="Kim M.K."/>
        </authorList>
    </citation>
    <scope>NUCLEOTIDE SEQUENCE</scope>
    <source>
        <strain evidence="2">BT350</strain>
    </source>
</reference>
<evidence type="ECO:0000313" key="2">
    <source>
        <dbReference type="EMBL" id="MBF9235670.1"/>
    </source>
</evidence>
<dbReference type="InterPro" id="IPR011059">
    <property type="entry name" value="Metal-dep_hydrolase_composite"/>
</dbReference>
<dbReference type="EMBL" id="JADQDO010000019">
    <property type="protein sequence ID" value="MBF9235670.1"/>
    <property type="molecule type" value="Genomic_DNA"/>
</dbReference>
<dbReference type="Gene3D" id="2.30.40.10">
    <property type="entry name" value="Urease, subunit C, domain 1"/>
    <property type="match status" value="1"/>
</dbReference>
<comment type="caution">
    <text evidence="2">The sequence shown here is derived from an EMBL/GenBank/DDBJ whole genome shotgun (WGS) entry which is preliminary data.</text>
</comment>
<evidence type="ECO:0000313" key="3">
    <source>
        <dbReference type="Proteomes" id="UP000599312"/>
    </source>
</evidence>
<feature type="domain" description="Amidohydrolase 3" evidence="1">
    <location>
        <begin position="130"/>
        <end position="387"/>
    </location>
</feature>
<sequence length="396" mass="43169">MSQRLIVTNVRRGTDAEPTSLTVADGLIAGYGEAPKGNDRVFDGSGCFVIPGLVEAHTHLDKSLLGMKWYVNEVGPRLIDRIDNERRQRRLLDLKPAEQAARQIEAVVAFGTTHLRSHVDIDTEVGIKGVEDVMEARERYRRYLEIDIVAFPQSGMLVRPGTVELMEQALTMGADVVGGLDPCMIERDPKGHLDTVFALAEKFGRPIDIHLHEAGEMGAFSTELILERTRALGMQGQVSISHAFCLGVQGVDYVPHLIDALAEERVHIVTTAPSSTSAPPVKRLVEAGIVVAGGSDGVRDVWGPYGNGDMLERAMFVGLRNNFRRDDDVALALDVCTYGGAKVRGQTGYGLETGCKADLVLIEGETLADAIVSRRRRRLVLKAGQIVGRDGEFVPH</sequence>
<dbReference type="Pfam" id="PF07969">
    <property type="entry name" value="Amidohydro_3"/>
    <property type="match status" value="1"/>
</dbReference>
<accession>A0A931FQB1</accession>
<dbReference type="RefSeq" id="WP_196273663.1">
    <property type="nucleotide sequence ID" value="NZ_JADQDO010000019.1"/>
</dbReference>
<gene>
    <name evidence="2" type="ORF">I2H38_20110</name>
</gene>
<name>A0A931FQB1_9HYPH</name>
<dbReference type="NCBIfam" id="NF004636">
    <property type="entry name" value="PRK05985.1"/>
    <property type="match status" value="1"/>
</dbReference>
<evidence type="ECO:0000259" key="1">
    <source>
        <dbReference type="Pfam" id="PF07969"/>
    </source>
</evidence>
<dbReference type="AlphaFoldDB" id="A0A931FQB1"/>
<dbReference type="PANTHER" id="PTHR32027">
    <property type="entry name" value="CYTOSINE DEAMINASE"/>
    <property type="match status" value="1"/>
</dbReference>
<dbReference type="SUPFAM" id="SSF51338">
    <property type="entry name" value="Composite domain of metallo-dependent hydrolases"/>
    <property type="match status" value="1"/>
</dbReference>
<proteinExistence type="predicted"/>
<keyword evidence="3" id="KW-1185">Reference proteome</keyword>
<dbReference type="SUPFAM" id="SSF51556">
    <property type="entry name" value="Metallo-dependent hydrolases"/>
    <property type="match status" value="1"/>
</dbReference>
<protein>
    <submittedName>
        <fullName evidence="2">Amidohydrolase family protein</fullName>
    </submittedName>
</protein>
<dbReference type="Proteomes" id="UP000599312">
    <property type="component" value="Unassembled WGS sequence"/>
</dbReference>
<dbReference type="Gene3D" id="3.20.20.140">
    <property type="entry name" value="Metal-dependent hydrolases"/>
    <property type="match status" value="1"/>
</dbReference>
<dbReference type="InterPro" id="IPR052349">
    <property type="entry name" value="Metallo-hydrolase_Enzymes"/>
</dbReference>
<dbReference type="InterPro" id="IPR013108">
    <property type="entry name" value="Amidohydro_3"/>
</dbReference>
<dbReference type="InterPro" id="IPR032466">
    <property type="entry name" value="Metal_Hydrolase"/>
</dbReference>
<organism evidence="2 3">
    <name type="scientific">Microvirga alba</name>
    <dbReference type="NCBI Taxonomy" id="2791025"/>
    <lineage>
        <taxon>Bacteria</taxon>
        <taxon>Pseudomonadati</taxon>
        <taxon>Pseudomonadota</taxon>
        <taxon>Alphaproteobacteria</taxon>
        <taxon>Hyphomicrobiales</taxon>
        <taxon>Methylobacteriaceae</taxon>
        <taxon>Microvirga</taxon>
    </lineage>
</organism>
<dbReference type="CDD" id="cd01293">
    <property type="entry name" value="Bact_CD"/>
    <property type="match status" value="1"/>
</dbReference>
<dbReference type="PANTHER" id="PTHR32027:SF9">
    <property type="entry name" value="BLL3847 PROTEIN"/>
    <property type="match status" value="1"/>
</dbReference>